<dbReference type="GO" id="GO:0005615">
    <property type="term" value="C:extracellular space"/>
    <property type="evidence" value="ECO:0007669"/>
    <property type="project" value="InterPro"/>
</dbReference>
<reference evidence="7" key="1">
    <citation type="submission" date="2021-12" db="EMBL/GenBank/DDBJ databases">
        <authorList>
            <person name="King R."/>
        </authorList>
    </citation>
    <scope>NUCLEOTIDE SEQUENCE</scope>
</reference>
<feature type="chain" id="PRO_5040108673" description="Serpin domain-containing protein" evidence="5">
    <location>
        <begin position="19"/>
        <end position="509"/>
    </location>
</feature>
<dbReference type="InterPro" id="IPR042185">
    <property type="entry name" value="Serpin_sf_2"/>
</dbReference>
<evidence type="ECO:0000256" key="3">
    <source>
        <dbReference type="RuleBase" id="RU000411"/>
    </source>
</evidence>
<feature type="region of interest" description="Disordered" evidence="4">
    <location>
        <begin position="147"/>
        <end position="226"/>
    </location>
</feature>
<comment type="similarity">
    <text evidence="3">Belongs to the serpin family.</text>
</comment>
<dbReference type="CDD" id="cd00172">
    <property type="entry name" value="serpin"/>
    <property type="match status" value="1"/>
</dbReference>
<dbReference type="EMBL" id="OU963865">
    <property type="protein sequence ID" value="CAH0388495.1"/>
    <property type="molecule type" value="Genomic_DNA"/>
</dbReference>
<evidence type="ECO:0000256" key="4">
    <source>
        <dbReference type="SAM" id="MobiDB-lite"/>
    </source>
</evidence>
<feature type="compositionally biased region" description="Basic and acidic residues" evidence="4">
    <location>
        <begin position="192"/>
        <end position="226"/>
    </location>
</feature>
<dbReference type="Pfam" id="PF00079">
    <property type="entry name" value="Serpin"/>
    <property type="match status" value="2"/>
</dbReference>
<dbReference type="KEGG" id="btab:109039011"/>
<dbReference type="InterPro" id="IPR000215">
    <property type="entry name" value="Serpin_fam"/>
</dbReference>
<dbReference type="PANTHER" id="PTHR11461:SF292">
    <property type="entry name" value="SERPIN 100A"/>
    <property type="match status" value="1"/>
</dbReference>
<accession>A0A9P0F3S9</accession>
<feature type="signal peptide" evidence="5">
    <location>
        <begin position="1"/>
        <end position="18"/>
    </location>
</feature>
<dbReference type="InterPro" id="IPR036186">
    <property type="entry name" value="Serpin_sf"/>
</dbReference>
<dbReference type="InterPro" id="IPR023795">
    <property type="entry name" value="Serpin_CS"/>
</dbReference>
<proteinExistence type="inferred from homology"/>
<evidence type="ECO:0000256" key="5">
    <source>
        <dbReference type="SAM" id="SignalP"/>
    </source>
</evidence>
<evidence type="ECO:0000313" key="7">
    <source>
        <dbReference type="EMBL" id="CAH0388495.1"/>
    </source>
</evidence>
<name>A0A9P0F3S9_BEMTA</name>
<keyword evidence="5" id="KW-0732">Signal</keyword>
<evidence type="ECO:0000313" key="8">
    <source>
        <dbReference type="Proteomes" id="UP001152759"/>
    </source>
</evidence>
<dbReference type="AlphaFoldDB" id="A0A9P0F3S9"/>
<gene>
    <name evidence="7" type="ORF">BEMITA_LOCUS7406</name>
</gene>
<dbReference type="SMART" id="SM00093">
    <property type="entry name" value="SERPIN"/>
    <property type="match status" value="1"/>
</dbReference>
<dbReference type="Gene3D" id="3.30.497.10">
    <property type="entry name" value="Antithrombin, subunit I, domain 2"/>
    <property type="match status" value="2"/>
</dbReference>
<keyword evidence="8" id="KW-1185">Reference proteome</keyword>
<dbReference type="PROSITE" id="PS00284">
    <property type="entry name" value="SERPIN"/>
    <property type="match status" value="1"/>
</dbReference>
<evidence type="ECO:0000256" key="2">
    <source>
        <dbReference type="ARBA" id="ARBA00022900"/>
    </source>
</evidence>
<keyword evidence="1" id="KW-0646">Protease inhibitor</keyword>
<feature type="compositionally biased region" description="Low complexity" evidence="4">
    <location>
        <begin position="152"/>
        <end position="166"/>
    </location>
</feature>
<evidence type="ECO:0000256" key="1">
    <source>
        <dbReference type="ARBA" id="ARBA00022690"/>
    </source>
</evidence>
<protein>
    <recommendedName>
        <fullName evidence="6">Serpin domain-containing protein</fullName>
    </recommendedName>
</protein>
<feature type="domain" description="Serpin" evidence="6">
    <location>
        <begin position="38"/>
        <end position="503"/>
    </location>
</feature>
<dbReference type="InterPro" id="IPR042178">
    <property type="entry name" value="Serpin_sf_1"/>
</dbReference>
<dbReference type="GO" id="GO:0004867">
    <property type="term" value="F:serine-type endopeptidase inhibitor activity"/>
    <property type="evidence" value="ECO:0007669"/>
    <property type="project" value="UniProtKB-KW"/>
</dbReference>
<evidence type="ECO:0000259" key="6">
    <source>
        <dbReference type="SMART" id="SM00093"/>
    </source>
</evidence>
<keyword evidence="2" id="KW-0722">Serine protease inhibitor</keyword>
<dbReference type="Proteomes" id="UP001152759">
    <property type="component" value="Chromosome 4"/>
</dbReference>
<dbReference type="Gene3D" id="2.30.39.10">
    <property type="entry name" value="Alpha-1-antitrypsin, domain 1"/>
    <property type="match status" value="1"/>
</dbReference>
<dbReference type="SUPFAM" id="SSF56574">
    <property type="entry name" value="Serpins"/>
    <property type="match status" value="1"/>
</dbReference>
<organism evidence="7 8">
    <name type="scientific">Bemisia tabaci</name>
    <name type="common">Sweetpotato whitefly</name>
    <name type="synonym">Aleurodes tabaci</name>
    <dbReference type="NCBI Taxonomy" id="7038"/>
    <lineage>
        <taxon>Eukaryota</taxon>
        <taxon>Metazoa</taxon>
        <taxon>Ecdysozoa</taxon>
        <taxon>Arthropoda</taxon>
        <taxon>Hexapoda</taxon>
        <taxon>Insecta</taxon>
        <taxon>Pterygota</taxon>
        <taxon>Neoptera</taxon>
        <taxon>Paraneoptera</taxon>
        <taxon>Hemiptera</taxon>
        <taxon>Sternorrhyncha</taxon>
        <taxon>Aleyrodoidea</taxon>
        <taxon>Aleyrodidae</taxon>
        <taxon>Aleyrodinae</taxon>
        <taxon>Bemisia</taxon>
    </lineage>
</organism>
<dbReference type="PANTHER" id="PTHR11461">
    <property type="entry name" value="SERINE PROTEASE INHIBITOR, SERPIN"/>
    <property type="match status" value="1"/>
</dbReference>
<sequence length="509" mass="57606">MDWFFAVTLLACLQSCISLPRRNLEGHFIGEGSNDLATSILKGYEHDTSNFVFSPLGYSTILAILAEGAVGKTREEIVSTLKFPVDNTVVRETFKTVLQRMTDKETLNKPEFKTYFYIYKNISVHDEYRKVLLENYLTEVKSVERPEEEGTIEISYESSTETSEGSSGDEDLLAEDKRHSTTLYPLLPQETTTERDQAQQEKLHLRSEVAHPQPEKESEKIIKKQVQPEDEIKEKVDAARRAENERILRLAKKFLGINLRQKRFSQPQELMGISANQLGSKNGNDIQSKMIVFNGLYFKGSFVTPFQTTKNQTDGVFYTSEKEKLPAEMMNALGNFQYGELTDLDAKAIELPYEGGRYSLLILLPRTRGGLSKLVADLSGYSLRNLHKQMSVQPVSVRLPKFDFRAISKPVSILKKSGISSIFSTDADLSRLSPDEGLFLNELVQLVTIKVDEDSSSTNLLTASALSLRSIYSVKFYADHPFLFFLRDHQENIIISAGKIANPSERYKN</sequence>
<dbReference type="InterPro" id="IPR023796">
    <property type="entry name" value="Serpin_dom"/>
</dbReference>